<keyword evidence="6" id="KW-0411">Iron-sulfur</keyword>
<sequence length="266" mass="28540">MLDPYKRHIHYLRISVTDRCNLRCVYCMPEEGVPLIPHDQILSLEEIRDIVKVALSLGIDKIRLTGGEPLVRKGIVDLVAMIASFEGLRDLAMTTNGILLSTFAADLKAAGLNRVNVSLDTMDPVRYAEITRGGKIEDVLEGLAAAKAAGLSPIKLNAVVPFNSGPLAAGDVARFGEEQGFEVRFIHQMDLQAGEFTVVEGGEGGDCAHCSRLRLSSRGIIYPCLFNDIGFDVKTLGAREAILAAVRGKPKCGVPGSGNTFYGLGG</sequence>
<dbReference type="AlphaFoldDB" id="E1R5Z0"/>
<feature type="domain" description="Radical SAM core" evidence="8">
    <location>
        <begin position="4"/>
        <end position="232"/>
    </location>
</feature>
<dbReference type="GO" id="GO:0006777">
    <property type="term" value="P:Mo-molybdopterin cofactor biosynthetic process"/>
    <property type="evidence" value="ECO:0007669"/>
    <property type="project" value="UniProtKB-KW"/>
</dbReference>
<dbReference type="InterPro" id="IPR050105">
    <property type="entry name" value="MoCo_biosynth_MoaA/MoaC"/>
</dbReference>
<dbReference type="InterPro" id="IPR000385">
    <property type="entry name" value="MoaA_NifB_PqqE_Fe-S-bd_CS"/>
</dbReference>
<reference evidence="9 10" key="1">
    <citation type="journal article" date="2010" name="Stand. Genomic Sci.">
        <title>Complete genome sequence of Spirochaeta smaragdinae type strain (SEBR 4228).</title>
        <authorList>
            <person name="Mavromatis K."/>
            <person name="Yasawong M."/>
            <person name="Chertkov O."/>
            <person name="Lapidus A."/>
            <person name="Lucas S."/>
            <person name="Nolan M."/>
            <person name="Del Rio T.G."/>
            <person name="Tice H."/>
            <person name="Cheng J.F."/>
            <person name="Pitluck S."/>
            <person name="Liolios K."/>
            <person name="Ivanova N."/>
            <person name="Tapia R."/>
            <person name="Han C."/>
            <person name="Bruce D."/>
            <person name="Goodwin L."/>
            <person name="Pati A."/>
            <person name="Chen A."/>
            <person name="Palaniappan K."/>
            <person name="Land M."/>
            <person name="Hauser L."/>
            <person name="Chang Y.J."/>
            <person name="Jeffries C.D."/>
            <person name="Detter J.C."/>
            <person name="Rohde M."/>
            <person name="Brambilla E."/>
            <person name="Spring S."/>
            <person name="Goker M."/>
            <person name="Sikorski J."/>
            <person name="Woyke T."/>
            <person name="Bristow J."/>
            <person name="Eisen J.A."/>
            <person name="Markowitz V."/>
            <person name="Hugenholtz P."/>
            <person name="Klenk H.P."/>
            <person name="Kyrpides N.C."/>
        </authorList>
    </citation>
    <scope>NUCLEOTIDE SEQUENCE [LARGE SCALE GENOMIC DNA]</scope>
    <source>
        <strain evidence="10">DSM 11293 / JCM 15392 / SEBR 4228</strain>
    </source>
</reference>
<dbReference type="InterPro" id="IPR006638">
    <property type="entry name" value="Elp3/MiaA/NifB-like_rSAM"/>
</dbReference>
<dbReference type="STRING" id="573413.Spirs_1628"/>
<evidence type="ECO:0000256" key="4">
    <source>
        <dbReference type="ARBA" id="ARBA00022723"/>
    </source>
</evidence>
<evidence type="ECO:0000256" key="5">
    <source>
        <dbReference type="ARBA" id="ARBA00023004"/>
    </source>
</evidence>
<dbReference type="Proteomes" id="UP000002318">
    <property type="component" value="Chromosome"/>
</dbReference>
<dbReference type="RefSeq" id="WP_013254219.1">
    <property type="nucleotide sequence ID" value="NC_014364.1"/>
</dbReference>
<dbReference type="SUPFAM" id="SSF102114">
    <property type="entry name" value="Radical SAM enzymes"/>
    <property type="match status" value="1"/>
</dbReference>
<dbReference type="GO" id="GO:0061799">
    <property type="term" value="F:cyclic pyranopterin monophosphate synthase activity"/>
    <property type="evidence" value="ECO:0007669"/>
    <property type="project" value="TreeGrafter"/>
</dbReference>
<gene>
    <name evidence="9" type="ordered locus">Spirs_1628</name>
</gene>
<dbReference type="SMART" id="SM00729">
    <property type="entry name" value="Elp3"/>
    <property type="match status" value="1"/>
</dbReference>
<dbReference type="GO" id="GO:0061798">
    <property type="term" value="F:GTP 3',8'-cyclase activity"/>
    <property type="evidence" value="ECO:0007669"/>
    <property type="project" value="TreeGrafter"/>
</dbReference>
<evidence type="ECO:0000256" key="2">
    <source>
        <dbReference type="ARBA" id="ARBA00022485"/>
    </source>
</evidence>
<name>E1R5Z0_SEDSS</name>
<evidence type="ECO:0000256" key="7">
    <source>
        <dbReference type="ARBA" id="ARBA00023150"/>
    </source>
</evidence>
<dbReference type="SFLD" id="SFLDS00029">
    <property type="entry name" value="Radical_SAM"/>
    <property type="match status" value="1"/>
</dbReference>
<dbReference type="PANTHER" id="PTHR22960:SF0">
    <property type="entry name" value="MOLYBDENUM COFACTOR BIOSYNTHESIS PROTEIN 1"/>
    <property type="match status" value="1"/>
</dbReference>
<dbReference type="InterPro" id="IPR013785">
    <property type="entry name" value="Aldolase_TIM"/>
</dbReference>
<keyword evidence="4" id="KW-0479">Metal-binding</keyword>
<keyword evidence="2" id="KW-0004">4Fe-4S</keyword>
<proteinExistence type="predicted"/>
<dbReference type="CDD" id="cd01335">
    <property type="entry name" value="Radical_SAM"/>
    <property type="match status" value="1"/>
</dbReference>
<organism evidence="9 10">
    <name type="scientific">Sediminispirochaeta smaragdinae (strain DSM 11293 / JCM 15392 / SEBR 4228)</name>
    <name type="common">Spirochaeta smaragdinae</name>
    <dbReference type="NCBI Taxonomy" id="573413"/>
    <lineage>
        <taxon>Bacteria</taxon>
        <taxon>Pseudomonadati</taxon>
        <taxon>Spirochaetota</taxon>
        <taxon>Spirochaetia</taxon>
        <taxon>Spirochaetales</taxon>
        <taxon>Spirochaetaceae</taxon>
        <taxon>Sediminispirochaeta</taxon>
    </lineage>
</organism>
<keyword evidence="5" id="KW-0408">Iron</keyword>
<dbReference type="SFLD" id="SFLDG01386">
    <property type="entry name" value="main_SPASM_domain-containing"/>
    <property type="match status" value="1"/>
</dbReference>
<dbReference type="GO" id="GO:0046872">
    <property type="term" value="F:metal ion binding"/>
    <property type="evidence" value="ECO:0007669"/>
    <property type="project" value="UniProtKB-KW"/>
</dbReference>
<dbReference type="PROSITE" id="PS01305">
    <property type="entry name" value="MOAA_NIFB_PQQE"/>
    <property type="match status" value="1"/>
</dbReference>
<keyword evidence="7" id="KW-0501">Molybdenum cofactor biosynthesis</keyword>
<protein>
    <submittedName>
        <fullName evidence="9">Radical SAM domain protein</fullName>
    </submittedName>
</protein>
<evidence type="ECO:0000259" key="8">
    <source>
        <dbReference type="PROSITE" id="PS51918"/>
    </source>
</evidence>
<dbReference type="PANTHER" id="PTHR22960">
    <property type="entry name" value="MOLYBDOPTERIN COFACTOR SYNTHESIS PROTEIN A"/>
    <property type="match status" value="1"/>
</dbReference>
<evidence type="ECO:0000313" key="10">
    <source>
        <dbReference type="Proteomes" id="UP000002318"/>
    </source>
</evidence>
<accession>E1R5Z0</accession>
<evidence type="ECO:0000313" key="9">
    <source>
        <dbReference type="EMBL" id="ADK80755.1"/>
    </source>
</evidence>
<evidence type="ECO:0000256" key="1">
    <source>
        <dbReference type="ARBA" id="ARBA00001966"/>
    </source>
</evidence>
<dbReference type="Pfam" id="PF04055">
    <property type="entry name" value="Radical_SAM"/>
    <property type="match status" value="1"/>
</dbReference>
<dbReference type="SFLD" id="SFLDG01067">
    <property type="entry name" value="SPASM/twitch_domain_containing"/>
    <property type="match status" value="1"/>
</dbReference>
<dbReference type="HOGENOM" id="CLU_009273_0_1_12"/>
<dbReference type="KEGG" id="ssm:Spirs_1628"/>
<comment type="cofactor">
    <cofactor evidence="1">
        <name>[4Fe-4S] cluster</name>
        <dbReference type="ChEBI" id="CHEBI:49883"/>
    </cofactor>
</comment>
<dbReference type="EMBL" id="CP002116">
    <property type="protein sequence ID" value="ADK80755.1"/>
    <property type="molecule type" value="Genomic_DNA"/>
</dbReference>
<dbReference type="PROSITE" id="PS51918">
    <property type="entry name" value="RADICAL_SAM"/>
    <property type="match status" value="1"/>
</dbReference>
<dbReference type="InterPro" id="IPR007197">
    <property type="entry name" value="rSAM"/>
</dbReference>
<keyword evidence="10" id="KW-1185">Reference proteome</keyword>
<evidence type="ECO:0000256" key="3">
    <source>
        <dbReference type="ARBA" id="ARBA00022691"/>
    </source>
</evidence>
<dbReference type="Gene3D" id="3.20.20.70">
    <property type="entry name" value="Aldolase class I"/>
    <property type="match status" value="1"/>
</dbReference>
<dbReference type="GO" id="GO:0051539">
    <property type="term" value="F:4 iron, 4 sulfur cluster binding"/>
    <property type="evidence" value="ECO:0007669"/>
    <property type="project" value="UniProtKB-KW"/>
</dbReference>
<evidence type="ECO:0000256" key="6">
    <source>
        <dbReference type="ARBA" id="ARBA00023014"/>
    </source>
</evidence>
<keyword evidence="3" id="KW-0949">S-adenosyl-L-methionine</keyword>
<dbReference type="eggNOG" id="COG2896">
    <property type="taxonomic scope" value="Bacteria"/>
</dbReference>
<dbReference type="InterPro" id="IPR058240">
    <property type="entry name" value="rSAM_sf"/>
</dbReference>